<evidence type="ECO:0000256" key="5">
    <source>
        <dbReference type="ARBA" id="ARBA00023136"/>
    </source>
</evidence>
<accession>A0A5N3P4N0</accession>
<protein>
    <recommendedName>
        <fullName evidence="8">ATP synthase subunit delta</fullName>
    </recommendedName>
    <alternativeName>
        <fullName evidence="8">ATP synthase F(1) sector subunit delta</fullName>
    </alternativeName>
    <alternativeName>
        <fullName evidence="8">F-type ATPase subunit delta</fullName>
        <shortName evidence="8">F-ATPase subunit delta</shortName>
    </alternativeName>
</protein>
<dbReference type="InterPro" id="IPR026015">
    <property type="entry name" value="ATP_synth_OSCP/delta_N_sf"/>
</dbReference>
<dbReference type="GO" id="GO:0045259">
    <property type="term" value="C:proton-transporting ATP synthase complex"/>
    <property type="evidence" value="ECO:0007669"/>
    <property type="project" value="UniProtKB-KW"/>
</dbReference>
<name>A0A5N3P4N0_9HYPH</name>
<comment type="subcellular location">
    <subcellularLocation>
        <location evidence="8">Cell membrane</location>
        <topology evidence="8">Peripheral membrane protein</topology>
    </subcellularLocation>
    <subcellularLocation>
        <location evidence="1">Membrane</location>
    </subcellularLocation>
</comment>
<dbReference type="OrthoDB" id="9796185at2"/>
<comment type="caution">
    <text evidence="9">The sequence shown here is derived from an EMBL/GenBank/DDBJ whole genome shotgun (WGS) entry which is preliminary data.</text>
</comment>
<dbReference type="PANTHER" id="PTHR11910">
    <property type="entry name" value="ATP SYNTHASE DELTA CHAIN"/>
    <property type="match status" value="1"/>
</dbReference>
<comment type="similarity">
    <text evidence="8">Belongs to the ATPase delta chain family.</text>
</comment>
<evidence type="ECO:0000256" key="7">
    <source>
        <dbReference type="ARBA" id="ARBA00023310"/>
    </source>
</evidence>
<dbReference type="HAMAP" id="MF_01416">
    <property type="entry name" value="ATP_synth_delta_bact"/>
    <property type="match status" value="1"/>
</dbReference>
<evidence type="ECO:0000256" key="6">
    <source>
        <dbReference type="ARBA" id="ARBA00023196"/>
    </source>
</evidence>
<comment type="function">
    <text evidence="8">F(1)F(0) ATP synthase produces ATP from ADP in the presence of a proton or sodium gradient. F-type ATPases consist of two structural domains, F(1) containing the extramembraneous catalytic core and F(0) containing the membrane proton channel, linked together by a central stalk and a peripheral stalk. During catalysis, ATP synthesis in the catalytic domain of F(1) is coupled via a rotary mechanism of the central stalk subunits to proton translocation.</text>
</comment>
<proteinExistence type="inferred from homology"/>
<dbReference type="AlphaFoldDB" id="A0A5N3P4N0"/>
<dbReference type="NCBIfam" id="NF004406">
    <property type="entry name" value="PRK05758.3-2"/>
    <property type="match status" value="1"/>
</dbReference>
<dbReference type="EMBL" id="VCMV01000063">
    <property type="protein sequence ID" value="KAB0264698.1"/>
    <property type="molecule type" value="Genomic_DNA"/>
</dbReference>
<evidence type="ECO:0000256" key="1">
    <source>
        <dbReference type="ARBA" id="ARBA00004370"/>
    </source>
</evidence>
<evidence type="ECO:0000256" key="4">
    <source>
        <dbReference type="ARBA" id="ARBA00023065"/>
    </source>
</evidence>
<dbReference type="InterPro" id="IPR020781">
    <property type="entry name" value="ATPase_OSCP/d_CS"/>
</dbReference>
<dbReference type="Proteomes" id="UP000325684">
    <property type="component" value="Unassembled WGS sequence"/>
</dbReference>
<sequence>MAQSGSQEGPLLSGVALRYASALFEVAQEANSVDAVAADLDRLGLMVEGSDDFQRLIRSPAFTVEQQVNAISAILDKAGISGLAANFIRLVTSKRRLFVMPDMIRAFRDLVATSKGIVSAQVVLAEEPSDKVLTEIKAALRDVAKADVSLNVKIDPSLIGGLIVKMGSRMVDASVRTKLNSIRLAMKEVH</sequence>
<keyword evidence="2 8" id="KW-0813">Transport</keyword>
<keyword evidence="10" id="KW-1185">Reference proteome</keyword>
<dbReference type="PROSITE" id="PS00389">
    <property type="entry name" value="ATPASE_DELTA"/>
    <property type="match status" value="1"/>
</dbReference>
<dbReference type="GO" id="GO:0046933">
    <property type="term" value="F:proton-transporting ATP synthase activity, rotational mechanism"/>
    <property type="evidence" value="ECO:0007669"/>
    <property type="project" value="UniProtKB-UniRule"/>
</dbReference>
<evidence type="ECO:0000256" key="8">
    <source>
        <dbReference type="HAMAP-Rule" id="MF_01416"/>
    </source>
</evidence>
<organism evidence="9 10">
    <name type="scientific">Microvirga brassicacearum</name>
    <dbReference type="NCBI Taxonomy" id="2580413"/>
    <lineage>
        <taxon>Bacteria</taxon>
        <taxon>Pseudomonadati</taxon>
        <taxon>Pseudomonadota</taxon>
        <taxon>Alphaproteobacteria</taxon>
        <taxon>Hyphomicrobiales</taxon>
        <taxon>Methylobacteriaceae</taxon>
        <taxon>Microvirga</taxon>
    </lineage>
</organism>
<evidence type="ECO:0000313" key="10">
    <source>
        <dbReference type="Proteomes" id="UP000325684"/>
    </source>
</evidence>
<dbReference type="NCBIfam" id="TIGR01145">
    <property type="entry name" value="ATP_synt_delta"/>
    <property type="match status" value="1"/>
</dbReference>
<keyword evidence="8" id="KW-1003">Cell membrane</keyword>
<keyword evidence="7 8" id="KW-0066">ATP synthesis</keyword>
<gene>
    <name evidence="8" type="primary">atpH</name>
    <name evidence="9" type="ORF">FEZ63_21855</name>
</gene>
<keyword evidence="3 8" id="KW-0375">Hydrogen ion transport</keyword>
<reference evidence="9 10" key="1">
    <citation type="journal article" date="2019" name="Microorganisms">
        <title>Genome Insights into the Novel Species Microvirga brassicacearum, a Rapeseed Endophyte with Biotechnological Potential.</title>
        <authorList>
            <person name="Jimenez-Gomez A."/>
            <person name="Saati-Santamaria Z."/>
            <person name="Igual J.M."/>
            <person name="Rivas R."/>
            <person name="Mateos P.F."/>
            <person name="Garcia-Fraile P."/>
        </authorList>
    </citation>
    <scope>NUCLEOTIDE SEQUENCE [LARGE SCALE GENOMIC DNA]</scope>
    <source>
        <strain evidence="9 10">CDVBN77</strain>
    </source>
</reference>
<dbReference type="Pfam" id="PF00213">
    <property type="entry name" value="OSCP"/>
    <property type="match status" value="1"/>
</dbReference>
<evidence type="ECO:0000313" key="9">
    <source>
        <dbReference type="EMBL" id="KAB0264698.1"/>
    </source>
</evidence>
<keyword evidence="6 8" id="KW-0139">CF(1)</keyword>
<dbReference type="InterPro" id="IPR000711">
    <property type="entry name" value="ATPase_OSCP/dsu"/>
</dbReference>
<comment type="function">
    <text evidence="8">This protein is part of the stalk that links CF(0) to CF(1). It either transmits conformational changes from CF(0) to CF(1) or is implicated in proton conduction.</text>
</comment>
<dbReference type="RefSeq" id="WP_150948688.1">
    <property type="nucleotide sequence ID" value="NZ_VCMV01000063.1"/>
</dbReference>
<dbReference type="PRINTS" id="PR00125">
    <property type="entry name" value="ATPASEDELTA"/>
</dbReference>
<evidence type="ECO:0000256" key="2">
    <source>
        <dbReference type="ARBA" id="ARBA00022448"/>
    </source>
</evidence>
<dbReference type="SUPFAM" id="SSF47928">
    <property type="entry name" value="N-terminal domain of the delta subunit of the F1F0-ATP synthase"/>
    <property type="match status" value="1"/>
</dbReference>
<evidence type="ECO:0000256" key="3">
    <source>
        <dbReference type="ARBA" id="ARBA00022781"/>
    </source>
</evidence>
<keyword evidence="4 8" id="KW-0406">Ion transport</keyword>
<dbReference type="Gene3D" id="1.10.520.20">
    <property type="entry name" value="N-terminal domain of the delta subunit of the F1F0-ATP synthase"/>
    <property type="match status" value="1"/>
</dbReference>
<dbReference type="GO" id="GO:0005886">
    <property type="term" value="C:plasma membrane"/>
    <property type="evidence" value="ECO:0007669"/>
    <property type="project" value="UniProtKB-SubCell"/>
</dbReference>
<keyword evidence="5 8" id="KW-0472">Membrane</keyword>